<reference evidence="3 4" key="2">
    <citation type="submission" date="2020-05" db="EMBL/GenBank/DDBJ databases">
        <authorList>
            <person name="Khan S.A."/>
            <person name="Jeon C.O."/>
            <person name="Chun B.H."/>
        </authorList>
    </citation>
    <scope>NUCLEOTIDE SEQUENCE [LARGE SCALE GENOMIC DNA]</scope>
    <source>
        <strain evidence="3 4">H242</strain>
    </source>
</reference>
<organism evidence="3 4">
    <name type="scientific">Ramlibacter terrae</name>
    <dbReference type="NCBI Taxonomy" id="2732511"/>
    <lineage>
        <taxon>Bacteria</taxon>
        <taxon>Pseudomonadati</taxon>
        <taxon>Pseudomonadota</taxon>
        <taxon>Betaproteobacteria</taxon>
        <taxon>Burkholderiales</taxon>
        <taxon>Comamonadaceae</taxon>
        <taxon>Ramlibacter</taxon>
    </lineage>
</organism>
<evidence type="ECO:0000313" key="4">
    <source>
        <dbReference type="Proteomes" id="UP000500826"/>
    </source>
</evidence>
<dbReference type="EMBL" id="CP053418">
    <property type="protein sequence ID" value="QJW83940.1"/>
    <property type="molecule type" value="Genomic_DNA"/>
</dbReference>
<proteinExistence type="inferred from homology"/>
<keyword evidence="2" id="KW-0732">Signal</keyword>
<reference evidence="3 4" key="1">
    <citation type="submission" date="2020-05" db="EMBL/GenBank/DDBJ databases">
        <title>Ramlibacter rhizophilus sp. nov., isolated from rhizosphere soil of national flower Mugunghwa from South Korea.</title>
        <authorList>
            <person name="Zheng-Fei Y."/>
            <person name="Huan T."/>
        </authorList>
    </citation>
    <scope>NUCLEOTIDE SEQUENCE [LARGE SCALE GENOMIC DNA]</scope>
    <source>
        <strain evidence="3 4">H242</strain>
    </source>
</reference>
<dbReference type="PIRSF" id="PIRSF017082">
    <property type="entry name" value="YflP"/>
    <property type="match status" value="1"/>
</dbReference>
<sequence length="327" mass="33908">MPHPLLAVVASLVLAAGAVCAHAQSAAASTYPNRPVKLIVPFAPGGFTDVVARILGQKLSLATGQQFVIENKPGAGSTIGTDFVAKAPPDGYTLLMVSSTHVISPWIYKNLTYDPIKSFAPVGKLVDSPYVLLVHPKVAAKDVKEFIALAKASPDRIHYASSGNGSAQHLMGGLFAAMTGAPIKHIPYKGSSGAANDLVAGQVESSFAGVPNALAQVPQGRLKALAVTTAKRAPQLPDVPTLQEAGVPGYDASVWLALLAPAGTPPDIVLKLNGEVAKLLASADTRKALFDAGVEPTPSTPQEMGGYMAQELERWGKVVKDAGVKLE</sequence>
<evidence type="ECO:0000313" key="3">
    <source>
        <dbReference type="EMBL" id="QJW83940.1"/>
    </source>
</evidence>
<feature type="signal peptide" evidence="2">
    <location>
        <begin position="1"/>
        <end position="23"/>
    </location>
</feature>
<dbReference type="SUPFAM" id="SSF53850">
    <property type="entry name" value="Periplasmic binding protein-like II"/>
    <property type="match status" value="1"/>
</dbReference>
<dbReference type="CDD" id="cd13578">
    <property type="entry name" value="PBP2_Bug27"/>
    <property type="match status" value="1"/>
</dbReference>
<dbReference type="InterPro" id="IPR042100">
    <property type="entry name" value="Bug_dom1"/>
</dbReference>
<dbReference type="Gene3D" id="3.40.190.150">
    <property type="entry name" value="Bordetella uptake gene, domain 1"/>
    <property type="match status" value="1"/>
</dbReference>
<name>A0ABX6P1F9_9BURK</name>
<dbReference type="Proteomes" id="UP000500826">
    <property type="component" value="Chromosome"/>
</dbReference>
<comment type="similarity">
    <text evidence="1">Belongs to the UPF0065 (bug) family.</text>
</comment>
<keyword evidence="4" id="KW-1185">Reference proteome</keyword>
<dbReference type="Pfam" id="PF03401">
    <property type="entry name" value="TctC"/>
    <property type="match status" value="1"/>
</dbReference>
<gene>
    <name evidence="3" type="ORF">HK414_08090</name>
</gene>
<dbReference type="PANTHER" id="PTHR42928">
    <property type="entry name" value="TRICARBOXYLATE-BINDING PROTEIN"/>
    <property type="match status" value="1"/>
</dbReference>
<dbReference type="Gene3D" id="3.40.190.10">
    <property type="entry name" value="Periplasmic binding protein-like II"/>
    <property type="match status" value="1"/>
</dbReference>
<evidence type="ECO:0000256" key="1">
    <source>
        <dbReference type="ARBA" id="ARBA00006987"/>
    </source>
</evidence>
<dbReference type="PANTHER" id="PTHR42928:SF5">
    <property type="entry name" value="BLR1237 PROTEIN"/>
    <property type="match status" value="1"/>
</dbReference>
<accession>A0ABX6P1F9</accession>
<feature type="chain" id="PRO_5046995068" evidence="2">
    <location>
        <begin position="24"/>
        <end position="327"/>
    </location>
</feature>
<protein>
    <submittedName>
        <fullName evidence="3">Tripartite tricarboxylate transporter substrate binding protein</fullName>
    </submittedName>
</protein>
<evidence type="ECO:0000256" key="2">
    <source>
        <dbReference type="SAM" id="SignalP"/>
    </source>
</evidence>
<dbReference type="InterPro" id="IPR005064">
    <property type="entry name" value="BUG"/>
</dbReference>